<dbReference type="SMART" id="SM00342">
    <property type="entry name" value="HTH_ARAC"/>
    <property type="match status" value="1"/>
</dbReference>
<keyword evidence="1" id="KW-0805">Transcription regulation</keyword>
<dbReference type="GO" id="GO:0003700">
    <property type="term" value="F:DNA-binding transcription factor activity"/>
    <property type="evidence" value="ECO:0007669"/>
    <property type="project" value="InterPro"/>
</dbReference>
<dbReference type="Pfam" id="PF12833">
    <property type="entry name" value="HTH_18"/>
    <property type="match status" value="1"/>
</dbReference>
<evidence type="ECO:0000313" key="6">
    <source>
        <dbReference type="EMBL" id="MBA5638538.1"/>
    </source>
</evidence>
<dbReference type="PANTHER" id="PTHR47894">
    <property type="entry name" value="HTH-TYPE TRANSCRIPTIONAL REGULATOR GADX"/>
    <property type="match status" value="1"/>
</dbReference>
<dbReference type="GO" id="GO:0000976">
    <property type="term" value="F:transcription cis-regulatory region binding"/>
    <property type="evidence" value="ECO:0007669"/>
    <property type="project" value="TreeGrafter"/>
</dbReference>
<dbReference type="PRINTS" id="PR00032">
    <property type="entry name" value="HTHARAC"/>
</dbReference>
<accession>A0A7W2ETV0</accession>
<dbReference type="AlphaFoldDB" id="A0A7W2ETV0"/>
<dbReference type="SUPFAM" id="SSF46689">
    <property type="entry name" value="Homeodomain-like"/>
    <property type="match status" value="1"/>
</dbReference>
<sequence>MTTSPTPPAIPPAAPPASNVAPSVPSARSAQSAHAAPAGQPAGSVLPSAWFEPCIHSAYVQILAKFLQARGLALPWPQPSQSRLLPFLDVLPLLDAVQAASQPDFGIELGMAIPAAAHGLKGMAAMSSPTLWVAMETFVRYARIRDHLFQYRCQRAGGYATLELHPRVPLHQYTRFLQGATVHATFNIFRAIADEAALRQAIVVLPWEAGATPGSLPITPWQVESGGKVPAIRFPLAIADEPSQTADADLHARMCKAGDEELTRLAGSIGARVRHLMHQGQPAWPTLADIADRLALSPRTLVRRLESEDLSYQQLLDEVRNELACWYLRQSALPMSDIAERTGFSDQANFTRAFGRWQGQTPREYRRRFQVDGQPA</sequence>
<proteinExistence type="predicted"/>
<comment type="caution">
    <text evidence="6">The sequence shown here is derived from an EMBL/GenBank/DDBJ whole genome shotgun (WGS) entry which is preliminary data.</text>
</comment>
<keyword evidence="3" id="KW-0804">Transcription</keyword>
<dbReference type="Gene3D" id="1.10.10.60">
    <property type="entry name" value="Homeodomain-like"/>
    <property type="match status" value="1"/>
</dbReference>
<feature type="compositionally biased region" description="Pro residues" evidence="4">
    <location>
        <begin position="1"/>
        <end position="15"/>
    </location>
</feature>
<evidence type="ECO:0000256" key="1">
    <source>
        <dbReference type="ARBA" id="ARBA00023015"/>
    </source>
</evidence>
<dbReference type="EMBL" id="JACEZT010000010">
    <property type="protein sequence ID" value="MBA5638538.1"/>
    <property type="molecule type" value="Genomic_DNA"/>
</dbReference>
<evidence type="ECO:0000313" key="7">
    <source>
        <dbReference type="Proteomes" id="UP000534388"/>
    </source>
</evidence>
<name>A0A7W2ETV0_9BURK</name>
<dbReference type="InterPro" id="IPR032687">
    <property type="entry name" value="AraC-type_N"/>
</dbReference>
<protein>
    <submittedName>
        <fullName evidence="6">Helix-turn-helix domain-containing protein</fullName>
    </submittedName>
</protein>
<feature type="domain" description="HTH araC/xylS-type" evidence="5">
    <location>
        <begin position="271"/>
        <end position="368"/>
    </location>
</feature>
<dbReference type="InterPro" id="IPR018060">
    <property type="entry name" value="HTH_AraC"/>
</dbReference>
<evidence type="ECO:0000256" key="2">
    <source>
        <dbReference type="ARBA" id="ARBA00023125"/>
    </source>
</evidence>
<dbReference type="InterPro" id="IPR020449">
    <property type="entry name" value="Tscrpt_reg_AraC-type_HTH"/>
</dbReference>
<dbReference type="RefSeq" id="WP_182164201.1">
    <property type="nucleotide sequence ID" value="NZ_JACEZT010000010.1"/>
</dbReference>
<dbReference type="Proteomes" id="UP000534388">
    <property type="component" value="Unassembled WGS sequence"/>
</dbReference>
<evidence type="ECO:0000259" key="5">
    <source>
        <dbReference type="PROSITE" id="PS01124"/>
    </source>
</evidence>
<organism evidence="6 7">
    <name type="scientific">Rugamonas brunnea</name>
    <dbReference type="NCBI Taxonomy" id="2758569"/>
    <lineage>
        <taxon>Bacteria</taxon>
        <taxon>Pseudomonadati</taxon>
        <taxon>Pseudomonadota</taxon>
        <taxon>Betaproteobacteria</taxon>
        <taxon>Burkholderiales</taxon>
        <taxon>Oxalobacteraceae</taxon>
        <taxon>Telluria group</taxon>
        <taxon>Rugamonas</taxon>
    </lineage>
</organism>
<dbReference type="PANTHER" id="PTHR47894:SF1">
    <property type="entry name" value="HTH-TYPE TRANSCRIPTIONAL REGULATOR VQSM"/>
    <property type="match status" value="1"/>
</dbReference>
<evidence type="ECO:0000256" key="4">
    <source>
        <dbReference type="SAM" id="MobiDB-lite"/>
    </source>
</evidence>
<keyword evidence="2" id="KW-0238">DNA-binding</keyword>
<gene>
    <name evidence="6" type="ORF">H3H37_15870</name>
</gene>
<dbReference type="PROSITE" id="PS01124">
    <property type="entry name" value="HTH_ARAC_FAMILY_2"/>
    <property type="match status" value="1"/>
</dbReference>
<dbReference type="InterPro" id="IPR009057">
    <property type="entry name" value="Homeodomain-like_sf"/>
</dbReference>
<evidence type="ECO:0000256" key="3">
    <source>
        <dbReference type="ARBA" id="ARBA00023163"/>
    </source>
</evidence>
<keyword evidence="7" id="KW-1185">Reference proteome</keyword>
<dbReference type="GO" id="GO:0005829">
    <property type="term" value="C:cytosol"/>
    <property type="evidence" value="ECO:0007669"/>
    <property type="project" value="TreeGrafter"/>
</dbReference>
<feature type="region of interest" description="Disordered" evidence="4">
    <location>
        <begin position="1"/>
        <end position="38"/>
    </location>
</feature>
<feature type="compositionally biased region" description="Low complexity" evidence="4">
    <location>
        <begin position="16"/>
        <end position="38"/>
    </location>
</feature>
<reference evidence="6 7" key="1">
    <citation type="submission" date="2020-07" db="EMBL/GenBank/DDBJ databases">
        <title>Novel species isolated from subtropical streams in China.</title>
        <authorList>
            <person name="Lu H."/>
        </authorList>
    </citation>
    <scope>NUCLEOTIDE SEQUENCE [LARGE SCALE GENOMIC DNA]</scope>
    <source>
        <strain evidence="6 7">LX20W</strain>
    </source>
</reference>
<dbReference type="Pfam" id="PF12625">
    <property type="entry name" value="Arabinose_bd"/>
    <property type="match status" value="1"/>
</dbReference>